<feature type="compositionally biased region" description="Low complexity" evidence="9">
    <location>
        <begin position="505"/>
        <end position="518"/>
    </location>
</feature>
<comment type="caution">
    <text evidence="11">The sequence shown here is derived from an EMBL/GenBank/DDBJ whole genome shotgun (WGS) entry which is preliminary data.</text>
</comment>
<evidence type="ECO:0000259" key="10">
    <source>
        <dbReference type="Pfam" id="PF01529"/>
    </source>
</evidence>
<evidence type="ECO:0000313" key="12">
    <source>
        <dbReference type="Proteomes" id="UP001341840"/>
    </source>
</evidence>
<dbReference type="EC" id="2.3.1.225" evidence="8"/>
<accession>A0ABU6TDR1</accession>
<sequence length="787" mass="85667">MIPSSVVSIPLPKEFLTAPRYLKREKISESRNCVRNDSAMFKVGLDRNGADNAFSTMVRKHGWQLPAHTFQVVAITVFCLLVIAFYAFLVPFLGGHILEYTFIAVYSPVALVVFILYVRCTAINPADPGIMSKFDPRMGNRFDSAHGLMKHQASEHDDFVAGEEYSASSVASKRSAANASKKSSVEDIERADNSRTQHSRNSCDVFGGILCILFTHGDCRKQEEPADEQGGGDDALFCTLCDAEVRKFSKHCRSCDKCVDGFDHHCRWLNNCVGQKNYSSFIALMAFSLMWLVLEAGVGIAVFVRFFVNKRGMESEIVDRLGNGFSRPPFATVVVVCTAVSILALVPLSELFFFHMILIRKGITTYEYVVAMRAMSEGPAAASYDGDLPNVLYSPTGSATTGVSGGSSLGLQYKGAWCTPPRVFVDYQDEVVPHLEPGMLPSTVDPDAVGNAETGQKVPKRPVRISAWKLAKLDSQEAMKAAAKARASSSVLRPVDNNRLADPELSSSGNLSVRSSLSADTGTNKGIKNELRLSPVRDSIAPSQGSRDEYETGTQSMSSFSSPSHVHEAVTLSPLPQGHGLGGPKPGPLMPSLVPERPLISKPTLPNFRNPISNPSLGFDGRITQRGANNDPLLLSASGTSILRDVRRTSVIWDQEAGRYVSVPLLPSEPRNRPSVRPDLPTFNAETSNTARKPVIPTKETPSSLKSPMHHAQNLTYTGDSIFFGGPLLSLPVKDGLKDERHLESQDSTGVSIPQETRYRRDSVSNQLPVFVPGGFESTHQPGSSIN</sequence>
<evidence type="ECO:0000256" key="5">
    <source>
        <dbReference type="ARBA" id="ARBA00022989"/>
    </source>
</evidence>
<feature type="region of interest" description="Disordered" evidence="9">
    <location>
        <begin position="670"/>
        <end position="709"/>
    </location>
</feature>
<dbReference type="PANTHER" id="PTHR22883:SF203">
    <property type="entry name" value="PALMITOYLTRANSFERASE"/>
    <property type="match status" value="1"/>
</dbReference>
<dbReference type="InterPro" id="IPR001594">
    <property type="entry name" value="Palmitoyltrfase_DHHC"/>
</dbReference>
<reference evidence="11 12" key="1">
    <citation type="journal article" date="2023" name="Plants (Basel)">
        <title>Bridging the Gap: Combining Genomics and Transcriptomics Approaches to Understand Stylosanthes scabra, an Orphan Legume from the Brazilian Caatinga.</title>
        <authorList>
            <person name="Ferreira-Neto J.R.C."/>
            <person name="da Silva M.D."/>
            <person name="Binneck E."/>
            <person name="de Melo N.F."/>
            <person name="da Silva R.H."/>
            <person name="de Melo A.L.T.M."/>
            <person name="Pandolfi V."/>
            <person name="Bustamante F.O."/>
            <person name="Brasileiro-Vidal A.C."/>
            <person name="Benko-Iseppon A.M."/>
        </authorList>
    </citation>
    <scope>NUCLEOTIDE SEQUENCE [LARGE SCALE GENOMIC DNA]</scope>
    <source>
        <tissue evidence="11">Leaves</tissue>
    </source>
</reference>
<evidence type="ECO:0000256" key="1">
    <source>
        <dbReference type="ARBA" id="ARBA00004127"/>
    </source>
</evidence>
<keyword evidence="12" id="KW-1185">Reference proteome</keyword>
<feature type="region of interest" description="Disordered" evidence="9">
    <location>
        <begin position="741"/>
        <end position="766"/>
    </location>
</feature>
<keyword evidence="7 8" id="KW-0012">Acyltransferase</keyword>
<feature type="transmembrane region" description="Helical" evidence="8">
    <location>
        <begin position="97"/>
        <end position="118"/>
    </location>
</feature>
<keyword evidence="4 8" id="KW-0812">Transmembrane</keyword>
<dbReference type="EMBL" id="JASCZI010090787">
    <property type="protein sequence ID" value="MED6146509.1"/>
    <property type="molecule type" value="Genomic_DNA"/>
</dbReference>
<evidence type="ECO:0000256" key="6">
    <source>
        <dbReference type="ARBA" id="ARBA00023136"/>
    </source>
</evidence>
<feature type="transmembrane region" description="Helical" evidence="8">
    <location>
        <begin position="70"/>
        <end position="90"/>
    </location>
</feature>
<protein>
    <recommendedName>
        <fullName evidence="8">S-acyltransferase</fullName>
        <ecNumber evidence="8">2.3.1.225</ecNumber>
    </recommendedName>
    <alternativeName>
        <fullName evidence="8">Palmitoyltransferase</fullName>
    </alternativeName>
</protein>
<evidence type="ECO:0000256" key="9">
    <source>
        <dbReference type="SAM" id="MobiDB-lite"/>
    </source>
</evidence>
<comment type="domain">
    <text evidence="8">The DHHC domain is required for palmitoyltransferase activity.</text>
</comment>
<dbReference type="InterPro" id="IPR039859">
    <property type="entry name" value="PFA4/ZDH16/20/ERF2-like"/>
</dbReference>
<feature type="transmembrane region" description="Helical" evidence="8">
    <location>
        <begin position="281"/>
        <end position="308"/>
    </location>
</feature>
<evidence type="ECO:0000256" key="8">
    <source>
        <dbReference type="RuleBase" id="RU079119"/>
    </source>
</evidence>
<feature type="domain" description="Palmitoyltransferase DHHC" evidence="10">
    <location>
        <begin position="235"/>
        <end position="369"/>
    </location>
</feature>
<keyword evidence="3 8" id="KW-0808">Transferase</keyword>
<feature type="region of interest" description="Disordered" evidence="9">
    <location>
        <begin position="485"/>
        <end position="593"/>
    </location>
</feature>
<feature type="transmembrane region" description="Helical" evidence="8">
    <location>
        <begin position="329"/>
        <end position="354"/>
    </location>
</feature>
<dbReference type="PROSITE" id="PS50216">
    <property type="entry name" value="DHHC"/>
    <property type="match status" value="1"/>
</dbReference>
<keyword evidence="5 8" id="KW-1133">Transmembrane helix</keyword>
<dbReference type="PANTHER" id="PTHR22883">
    <property type="entry name" value="ZINC FINGER DHHC DOMAIN CONTAINING PROTEIN"/>
    <property type="match status" value="1"/>
</dbReference>
<feature type="compositionally biased region" description="Polar residues" evidence="9">
    <location>
        <begin position="746"/>
        <end position="755"/>
    </location>
</feature>
<comment type="similarity">
    <text evidence="2 8">Belongs to the DHHC palmitoyltransferase family.</text>
</comment>
<gene>
    <name evidence="11" type="primary">PAT19</name>
    <name evidence="11" type="ORF">PIB30_035125</name>
</gene>
<dbReference type="Pfam" id="PF01529">
    <property type="entry name" value="DHHC"/>
    <property type="match status" value="1"/>
</dbReference>
<evidence type="ECO:0000313" key="11">
    <source>
        <dbReference type="EMBL" id="MED6146509.1"/>
    </source>
</evidence>
<comment type="catalytic activity">
    <reaction evidence="8">
        <text>L-cysteinyl-[protein] + hexadecanoyl-CoA = S-hexadecanoyl-L-cysteinyl-[protein] + CoA</text>
        <dbReference type="Rhea" id="RHEA:36683"/>
        <dbReference type="Rhea" id="RHEA-COMP:10131"/>
        <dbReference type="Rhea" id="RHEA-COMP:11032"/>
        <dbReference type="ChEBI" id="CHEBI:29950"/>
        <dbReference type="ChEBI" id="CHEBI:57287"/>
        <dbReference type="ChEBI" id="CHEBI:57379"/>
        <dbReference type="ChEBI" id="CHEBI:74151"/>
        <dbReference type="EC" id="2.3.1.225"/>
    </reaction>
</comment>
<name>A0ABU6TDR1_9FABA</name>
<keyword evidence="6 8" id="KW-0472">Membrane</keyword>
<dbReference type="GO" id="GO:0016746">
    <property type="term" value="F:acyltransferase activity"/>
    <property type="evidence" value="ECO:0007669"/>
    <property type="project" value="UniProtKB-KW"/>
</dbReference>
<evidence type="ECO:0000256" key="7">
    <source>
        <dbReference type="ARBA" id="ARBA00023315"/>
    </source>
</evidence>
<evidence type="ECO:0000256" key="4">
    <source>
        <dbReference type="ARBA" id="ARBA00022692"/>
    </source>
</evidence>
<dbReference type="Proteomes" id="UP001341840">
    <property type="component" value="Unassembled WGS sequence"/>
</dbReference>
<evidence type="ECO:0000256" key="2">
    <source>
        <dbReference type="ARBA" id="ARBA00008574"/>
    </source>
</evidence>
<proteinExistence type="inferred from homology"/>
<comment type="subcellular location">
    <subcellularLocation>
        <location evidence="1">Endomembrane system</location>
        <topology evidence="1">Multi-pass membrane protein</topology>
    </subcellularLocation>
</comment>
<organism evidence="11 12">
    <name type="scientific">Stylosanthes scabra</name>
    <dbReference type="NCBI Taxonomy" id="79078"/>
    <lineage>
        <taxon>Eukaryota</taxon>
        <taxon>Viridiplantae</taxon>
        <taxon>Streptophyta</taxon>
        <taxon>Embryophyta</taxon>
        <taxon>Tracheophyta</taxon>
        <taxon>Spermatophyta</taxon>
        <taxon>Magnoliopsida</taxon>
        <taxon>eudicotyledons</taxon>
        <taxon>Gunneridae</taxon>
        <taxon>Pentapetalae</taxon>
        <taxon>rosids</taxon>
        <taxon>fabids</taxon>
        <taxon>Fabales</taxon>
        <taxon>Fabaceae</taxon>
        <taxon>Papilionoideae</taxon>
        <taxon>50 kb inversion clade</taxon>
        <taxon>dalbergioids sensu lato</taxon>
        <taxon>Dalbergieae</taxon>
        <taxon>Pterocarpus clade</taxon>
        <taxon>Stylosanthes</taxon>
    </lineage>
</organism>
<evidence type="ECO:0000256" key="3">
    <source>
        <dbReference type="ARBA" id="ARBA00022679"/>
    </source>
</evidence>